<feature type="region of interest" description="Disordered" evidence="7">
    <location>
        <begin position="816"/>
        <end position="847"/>
    </location>
</feature>
<dbReference type="GO" id="GO:0008270">
    <property type="term" value="F:zinc ion binding"/>
    <property type="evidence" value="ECO:0007669"/>
    <property type="project" value="InterPro"/>
</dbReference>
<feature type="domain" description="Zn(2)-C6 fungal-type" evidence="8">
    <location>
        <begin position="426"/>
        <end position="457"/>
    </location>
</feature>
<protein>
    <submittedName>
        <fullName evidence="9">Specific transcription factor domain protein</fullName>
    </submittedName>
</protein>
<keyword evidence="5" id="KW-0804">Transcription</keyword>
<dbReference type="InterPro" id="IPR036188">
    <property type="entry name" value="FAD/NAD-bd_sf"/>
</dbReference>
<evidence type="ECO:0000259" key="8">
    <source>
        <dbReference type="PROSITE" id="PS50048"/>
    </source>
</evidence>
<dbReference type="SUPFAM" id="SSF57701">
    <property type="entry name" value="Zn2/Cys6 DNA-binding domain"/>
    <property type="match status" value="1"/>
</dbReference>
<dbReference type="PRINTS" id="PR00420">
    <property type="entry name" value="RNGMNOXGNASE"/>
</dbReference>
<comment type="caution">
    <text evidence="9">The sequence shown here is derived from an EMBL/GenBank/DDBJ whole genome shotgun (WGS) entry which is preliminary data.</text>
</comment>
<dbReference type="InterPro" id="IPR036864">
    <property type="entry name" value="Zn2-C6_fun-type_DNA-bd_sf"/>
</dbReference>
<dbReference type="PANTHER" id="PTHR31944:SF131">
    <property type="entry name" value="HEME-RESPONSIVE ZINC FINGER TRANSCRIPTION FACTOR HAP1"/>
    <property type="match status" value="1"/>
</dbReference>
<evidence type="ECO:0000256" key="7">
    <source>
        <dbReference type="SAM" id="MobiDB-lite"/>
    </source>
</evidence>
<dbReference type="CDD" id="cd00067">
    <property type="entry name" value="GAL4"/>
    <property type="match status" value="1"/>
</dbReference>
<dbReference type="Pfam" id="PF00172">
    <property type="entry name" value="Zn_clus"/>
    <property type="match status" value="1"/>
</dbReference>
<dbReference type="GO" id="GO:0001228">
    <property type="term" value="F:DNA-binding transcription activator activity, RNA polymerase II-specific"/>
    <property type="evidence" value="ECO:0007669"/>
    <property type="project" value="TreeGrafter"/>
</dbReference>
<keyword evidence="3" id="KW-0805">Transcription regulation</keyword>
<proteinExistence type="predicted"/>
<evidence type="ECO:0000256" key="2">
    <source>
        <dbReference type="ARBA" id="ARBA00022833"/>
    </source>
</evidence>
<dbReference type="Gene3D" id="4.10.240.10">
    <property type="entry name" value="Zn(2)-C6 fungal-type DNA-binding domain"/>
    <property type="match status" value="1"/>
</dbReference>
<accession>A0A0F0INK8</accession>
<keyword evidence="4" id="KW-0238">DNA-binding</keyword>
<dbReference type="SUPFAM" id="SSF51905">
    <property type="entry name" value="FAD/NAD(P)-binding domain"/>
    <property type="match status" value="1"/>
</dbReference>
<dbReference type="AlphaFoldDB" id="A0A0F0INK8"/>
<dbReference type="InterPro" id="IPR051430">
    <property type="entry name" value="Fungal_TF_Env_Response"/>
</dbReference>
<dbReference type="PROSITE" id="PS50048">
    <property type="entry name" value="ZN2_CY6_FUNGAL_2"/>
    <property type="match status" value="1"/>
</dbReference>
<dbReference type="EMBL" id="JZEE01000026">
    <property type="protein sequence ID" value="KJK68741.1"/>
    <property type="molecule type" value="Genomic_DNA"/>
</dbReference>
<keyword evidence="2" id="KW-0862">Zinc</keyword>
<dbReference type="Pfam" id="PF04082">
    <property type="entry name" value="Fungal_trans"/>
    <property type="match status" value="1"/>
</dbReference>
<name>A0A0F0INK8_ASPPU</name>
<dbReference type="InterPro" id="IPR007219">
    <property type="entry name" value="XnlR_reg_dom"/>
</dbReference>
<dbReference type="PANTHER" id="PTHR31944">
    <property type="entry name" value="HEME-RESPONSIVE ZINC FINGER TRANSCRIPTION FACTOR HAP1"/>
    <property type="match status" value="1"/>
</dbReference>
<evidence type="ECO:0000256" key="1">
    <source>
        <dbReference type="ARBA" id="ARBA00022723"/>
    </source>
</evidence>
<gene>
    <name evidence="9" type="ORF">P875_00075746</name>
</gene>
<dbReference type="Proteomes" id="UP000033540">
    <property type="component" value="Unassembled WGS sequence"/>
</dbReference>
<dbReference type="STRING" id="1403190.A0A0F0INK8"/>
<evidence type="ECO:0000313" key="9">
    <source>
        <dbReference type="EMBL" id="KJK68741.1"/>
    </source>
</evidence>
<reference evidence="9 10" key="1">
    <citation type="submission" date="2015-02" db="EMBL/GenBank/DDBJ databases">
        <title>Draft genome sequence of Aspergillus parasiticus SU-1.</title>
        <authorList>
            <person name="Yu J."/>
            <person name="Fedorova N."/>
            <person name="Yin Y."/>
            <person name="Losada L."/>
            <person name="Zafar N."/>
            <person name="Taujale R."/>
            <person name="Ehrlich K.C."/>
            <person name="Bhatnagar D."/>
            <person name="Cleveland T.E."/>
            <person name="Bennett J.W."/>
            <person name="Nierman W.C."/>
        </authorList>
    </citation>
    <scope>NUCLEOTIDE SEQUENCE [LARGE SCALE GENOMIC DNA]</scope>
    <source>
        <strain evidence="10">ATCC 56775 / NRRL 5862 / SRRC 143 / SU-1</strain>
    </source>
</reference>
<evidence type="ECO:0000256" key="5">
    <source>
        <dbReference type="ARBA" id="ARBA00023163"/>
    </source>
</evidence>
<keyword evidence="1" id="KW-0479">Metal-binding</keyword>
<dbReference type="SMART" id="SM00066">
    <property type="entry name" value="GAL4"/>
    <property type="match status" value="1"/>
</dbReference>
<evidence type="ECO:0000313" key="10">
    <source>
        <dbReference type="Proteomes" id="UP000033540"/>
    </source>
</evidence>
<dbReference type="GO" id="GO:0006351">
    <property type="term" value="P:DNA-templated transcription"/>
    <property type="evidence" value="ECO:0007669"/>
    <property type="project" value="InterPro"/>
</dbReference>
<evidence type="ECO:0000256" key="3">
    <source>
        <dbReference type="ARBA" id="ARBA00023015"/>
    </source>
</evidence>
<dbReference type="PROSITE" id="PS00463">
    <property type="entry name" value="ZN2_CY6_FUNGAL_1"/>
    <property type="match status" value="1"/>
</dbReference>
<dbReference type="SMART" id="SM00906">
    <property type="entry name" value="Fungal_trans"/>
    <property type="match status" value="1"/>
</dbReference>
<dbReference type="CDD" id="cd12148">
    <property type="entry name" value="fungal_TF_MHR"/>
    <property type="match status" value="1"/>
</dbReference>
<evidence type="ECO:0000256" key="4">
    <source>
        <dbReference type="ARBA" id="ARBA00023125"/>
    </source>
</evidence>
<dbReference type="GO" id="GO:0000978">
    <property type="term" value="F:RNA polymerase II cis-regulatory region sequence-specific DNA binding"/>
    <property type="evidence" value="ECO:0007669"/>
    <property type="project" value="TreeGrafter"/>
</dbReference>
<dbReference type="InterPro" id="IPR001138">
    <property type="entry name" value="Zn2Cys6_DnaBD"/>
</dbReference>
<keyword evidence="6" id="KW-0539">Nucleus</keyword>
<sequence>MGSMEGFPSKLAAPIVRGNIIKDGVLRYPPTSVKVVIVGGGISSLFAALECWRKGHDVQVLERGANVSDAGDVVGIGPSAWETLQKYPSMVQEWNQITDDPLWYFCGEDGSAVAPPSEYEYNSEGVAQHASFPLRIKPLMARSALAHMLASQCERLGIPLIFNVSIVDYEEDTSYGTATATSTDGRRFTGEVVIAADGIGTKSHKVILGDDVKAISTGFAIYRLRCPISRLENAPAFQQLYQKMGRAEIRLGPVGHLHYALTMTKDYVALGLSVEDDGTATESWSATVPSDYVLSKHPEVQKCQPIIAEIIRNVPDNTIVRWPLTMRNPQPKWTSTDGHVVQIGDSAHSFLPTSGNGATMAVEDALSIAECLRLGAENVGMATRVHQLLRSLMRIDMSEMEVTSTQSLVEGPNSGQPRKRPRPVISCLRCREKKLKCDRVTPCENCTKAGCPADCVYNQGSNSIDKAKRVRLSSATIDQQSAPRGESGGGVGIGIIEDLQQRVIRLEERLALGSRVANTDLAEDASVPQISSDLQPYEVVSESDTARPFLGTLVIKGTRTRYHGQNNRITLLNQFPKAKEFIAQCSENSTIVDLAREVRFLQGKLPGHLDSPASTVDGRGSPELVQLRASLPAKSICDLLLRTYTNNYEKIFRIIHVPSFLREYAQFWAEPDHELYQSSSAFIPQLAAICTISLALDGQRTKVNDSALWEYLNGPAITLIQLWLQNLTRKQRTDLATLQVETLLLLSRRLRLVPAEELWKATGTLVRSAMVTGLHLNLAKCTELSVFQAQVRRRLWFTIVEMDLEASIASGMPVMTSPHDVGPPPANLDDSDFDESTSELPPEKGPSDLTDSLYQISLATSLADRLRAMSVVRIAREQIDLSELAQQGSRIVEHLQQIPRVLKQGNASMNNNDPAMLLNCVLLEVYTRRPLLCLYRPIVLGDPRDDLRFPEICRVCLESSLANLSYQDNFNPSVADLEVCNLGAYWDLFQTFCQNDILWDALSVCGYIRLSSQRNIFESQKSDRALGSSTHSKASLIRIVESTLDSLTARISEAGSNLKDILLLAVVLQSVRARGSTQVQGERMSQGASKALSACRQHLLPAVAEDSLALSLTDFAQMLQTTQPMFTSDGQGSFTSSAQLNLPEDFLAQSSALAMEFSNFQGDPFIFENNSFTWDV</sequence>
<organism evidence="9 10">
    <name type="scientific">Aspergillus parasiticus (strain ATCC 56775 / NRRL 5862 / SRRC 143 / SU-1)</name>
    <dbReference type="NCBI Taxonomy" id="1403190"/>
    <lineage>
        <taxon>Eukaryota</taxon>
        <taxon>Fungi</taxon>
        <taxon>Dikarya</taxon>
        <taxon>Ascomycota</taxon>
        <taxon>Pezizomycotina</taxon>
        <taxon>Eurotiomycetes</taxon>
        <taxon>Eurotiomycetidae</taxon>
        <taxon>Eurotiales</taxon>
        <taxon>Aspergillaceae</taxon>
        <taxon>Aspergillus</taxon>
        <taxon>Aspergillus subgen. Circumdati</taxon>
    </lineage>
</organism>
<evidence type="ECO:0000256" key="6">
    <source>
        <dbReference type="ARBA" id="ARBA00023242"/>
    </source>
</evidence>
<dbReference type="GO" id="GO:0005634">
    <property type="term" value="C:nucleus"/>
    <property type="evidence" value="ECO:0007669"/>
    <property type="project" value="TreeGrafter"/>
</dbReference>
<dbReference type="OrthoDB" id="5414787at2759"/>
<dbReference type="Gene3D" id="3.50.50.60">
    <property type="entry name" value="FAD/NAD(P)-binding domain"/>
    <property type="match status" value="1"/>
</dbReference>